<gene>
    <name evidence="1" type="ORF">ONB1V03_LOCUS15776</name>
</gene>
<evidence type="ECO:0000313" key="2">
    <source>
        <dbReference type="Proteomes" id="UP000728032"/>
    </source>
</evidence>
<accession>A0A7R9MG12</accession>
<dbReference type="InterPro" id="IPR032675">
    <property type="entry name" value="LRR_dom_sf"/>
</dbReference>
<organism evidence="1">
    <name type="scientific">Oppiella nova</name>
    <dbReference type="NCBI Taxonomy" id="334625"/>
    <lineage>
        <taxon>Eukaryota</taxon>
        <taxon>Metazoa</taxon>
        <taxon>Ecdysozoa</taxon>
        <taxon>Arthropoda</taxon>
        <taxon>Chelicerata</taxon>
        <taxon>Arachnida</taxon>
        <taxon>Acari</taxon>
        <taxon>Acariformes</taxon>
        <taxon>Sarcoptiformes</taxon>
        <taxon>Oribatida</taxon>
        <taxon>Brachypylina</taxon>
        <taxon>Oppioidea</taxon>
        <taxon>Oppiidae</taxon>
        <taxon>Oppiella</taxon>
    </lineage>
</organism>
<proteinExistence type="predicted"/>
<protein>
    <submittedName>
        <fullName evidence="1">Uncharacterized protein</fullName>
    </submittedName>
</protein>
<dbReference type="Gene3D" id="3.80.10.10">
    <property type="entry name" value="Ribonuclease Inhibitor"/>
    <property type="match status" value="1"/>
</dbReference>
<dbReference type="AlphaFoldDB" id="A0A7R9MG12"/>
<reference evidence="1" key="1">
    <citation type="submission" date="2020-11" db="EMBL/GenBank/DDBJ databases">
        <authorList>
            <person name="Tran Van P."/>
        </authorList>
    </citation>
    <scope>NUCLEOTIDE SEQUENCE</scope>
</reference>
<dbReference type="SUPFAM" id="SSF52058">
    <property type="entry name" value="L domain-like"/>
    <property type="match status" value="1"/>
</dbReference>
<dbReference type="EMBL" id="OC931589">
    <property type="protein sequence ID" value="CAD7659180.1"/>
    <property type="molecule type" value="Genomic_DNA"/>
</dbReference>
<evidence type="ECO:0000313" key="1">
    <source>
        <dbReference type="EMBL" id="CAD7659180.1"/>
    </source>
</evidence>
<dbReference type="EMBL" id="CAJPVJ010016764">
    <property type="protein sequence ID" value="CAG2176342.1"/>
    <property type="molecule type" value="Genomic_DNA"/>
</dbReference>
<dbReference type="OrthoDB" id="5954366at2759"/>
<sequence>MVSRCSDLNTRDTVSHDSRCHSIRFLRNHSLAVSTSALNILFEVAEIVNLVIVASYSGLDVGQGLKKLNGNIFSHLTALTELSLWGNHLTYIGDNAFAMDELTNSTLHISLRDNHNLTPSSFARNSLIGINRPTTIDLSNSQAISKITYFPEDVFWPFFAANPLNVIDAFDSTNFDCQDCKSYWLKQRALFKRIPDLTCSDGKAIHDPDNFKNCHTGGSYSQMPLVMFMVVY</sequence>
<dbReference type="Proteomes" id="UP000728032">
    <property type="component" value="Unassembled WGS sequence"/>
</dbReference>
<keyword evidence="2" id="KW-1185">Reference proteome</keyword>
<name>A0A7R9MG12_9ACAR</name>